<proteinExistence type="predicted"/>
<reference evidence="2 3" key="1">
    <citation type="submission" date="2017-05" db="EMBL/GenBank/DDBJ databases">
        <authorList>
            <person name="Varghese N."/>
            <person name="Submissions S."/>
        </authorList>
    </citation>
    <scope>NUCLEOTIDE SEQUENCE [LARGE SCALE GENOMIC DNA]</scope>
    <source>
        <strain evidence="2 3">DSM 29734</strain>
    </source>
</reference>
<accession>A0ABY1NYL1</accession>
<name>A0ABY1NYL1_9RHOB</name>
<organism evidence="2 3">
    <name type="scientific">Shimia sagamensis</name>
    <dbReference type="NCBI Taxonomy" id="1566352"/>
    <lineage>
        <taxon>Bacteria</taxon>
        <taxon>Pseudomonadati</taxon>
        <taxon>Pseudomonadota</taxon>
        <taxon>Alphaproteobacteria</taxon>
        <taxon>Rhodobacterales</taxon>
        <taxon>Roseobacteraceae</taxon>
    </lineage>
</organism>
<evidence type="ECO:0000256" key="1">
    <source>
        <dbReference type="SAM" id="Phobius"/>
    </source>
</evidence>
<sequence length="104" mass="11622">MILDFTLALNALIWFATMILPLYGLITGYKRRRDLMMRASLLIVCLIVALLTLEVTLDVVAIPGHEEELSVLQGYRQWLFLGASGSLALGWALFVMGKALRGRK</sequence>
<dbReference type="Proteomes" id="UP001157961">
    <property type="component" value="Unassembled WGS sequence"/>
</dbReference>
<feature type="transmembrane region" description="Helical" evidence="1">
    <location>
        <begin position="12"/>
        <end position="29"/>
    </location>
</feature>
<protein>
    <recommendedName>
        <fullName evidence="4">Transmembrane protein</fullName>
    </recommendedName>
</protein>
<dbReference type="RefSeq" id="WP_283426100.1">
    <property type="nucleotide sequence ID" value="NZ_FXTY01000004.1"/>
</dbReference>
<keyword evidence="1" id="KW-0472">Membrane</keyword>
<evidence type="ECO:0008006" key="4">
    <source>
        <dbReference type="Google" id="ProtNLM"/>
    </source>
</evidence>
<keyword evidence="3" id="KW-1185">Reference proteome</keyword>
<keyword evidence="1" id="KW-0812">Transmembrane</keyword>
<evidence type="ECO:0000313" key="3">
    <source>
        <dbReference type="Proteomes" id="UP001157961"/>
    </source>
</evidence>
<evidence type="ECO:0000313" key="2">
    <source>
        <dbReference type="EMBL" id="SMP22213.1"/>
    </source>
</evidence>
<feature type="transmembrane region" description="Helical" evidence="1">
    <location>
        <begin position="75"/>
        <end position="96"/>
    </location>
</feature>
<gene>
    <name evidence="2" type="ORF">SAMN06265373_104132</name>
</gene>
<keyword evidence="1" id="KW-1133">Transmembrane helix</keyword>
<dbReference type="EMBL" id="FXTY01000004">
    <property type="protein sequence ID" value="SMP22213.1"/>
    <property type="molecule type" value="Genomic_DNA"/>
</dbReference>
<comment type="caution">
    <text evidence="2">The sequence shown here is derived from an EMBL/GenBank/DDBJ whole genome shotgun (WGS) entry which is preliminary data.</text>
</comment>
<feature type="transmembrane region" description="Helical" evidence="1">
    <location>
        <begin position="41"/>
        <end position="63"/>
    </location>
</feature>